<proteinExistence type="predicted"/>
<dbReference type="AlphaFoldDB" id="Q23JV5"/>
<dbReference type="KEGG" id="tet:TTHERM_01368720"/>
<dbReference type="RefSeq" id="XP_001017049.2">
    <property type="nucleotide sequence ID" value="XM_001017049.2"/>
</dbReference>
<evidence type="ECO:0000313" key="2">
    <source>
        <dbReference type="EMBL" id="EAR96804.2"/>
    </source>
</evidence>
<dbReference type="EMBL" id="GG662681">
    <property type="protein sequence ID" value="EAR96804.2"/>
    <property type="molecule type" value="Genomic_DNA"/>
</dbReference>
<keyword evidence="1 2" id="KW-0812">Transmembrane</keyword>
<dbReference type="GeneID" id="7828508"/>
<keyword evidence="3" id="KW-1185">Reference proteome</keyword>
<organism evidence="2 3">
    <name type="scientific">Tetrahymena thermophila (strain SB210)</name>
    <dbReference type="NCBI Taxonomy" id="312017"/>
    <lineage>
        <taxon>Eukaryota</taxon>
        <taxon>Sar</taxon>
        <taxon>Alveolata</taxon>
        <taxon>Ciliophora</taxon>
        <taxon>Intramacronucleata</taxon>
        <taxon>Oligohymenophorea</taxon>
        <taxon>Hymenostomatida</taxon>
        <taxon>Tetrahymenina</taxon>
        <taxon>Tetrahymenidae</taxon>
        <taxon>Tetrahymena</taxon>
    </lineage>
</organism>
<gene>
    <name evidence="2" type="ORF">TTHERM_01368720</name>
</gene>
<evidence type="ECO:0000256" key="1">
    <source>
        <dbReference type="SAM" id="Phobius"/>
    </source>
</evidence>
<sequence>QISKAKLITISFLQKLIKSNKTKQQEKQMRTLLKFVAVAALVSTLLVVSFRDQINLRNPDLPDCCYIQNDYGYNYVRNICEQSMMFHLKLKNIKTGRIQSIDTECMFQPIASFDIPEDKFEIVEITQQAC</sequence>
<dbReference type="HOGENOM" id="CLU_2283115_0_0_1"/>
<reference evidence="3" key="1">
    <citation type="journal article" date="2006" name="PLoS Biol.">
        <title>Macronuclear genome sequence of the ciliate Tetrahymena thermophila, a model eukaryote.</title>
        <authorList>
            <person name="Eisen J.A."/>
            <person name="Coyne R.S."/>
            <person name="Wu M."/>
            <person name="Wu D."/>
            <person name="Thiagarajan M."/>
            <person name="Wortman J.R."/>
            <person name="Badger J.H."/>
            <person name="Ren Q."/>
            <person name="Amedeo P."/>
            <person name="Jones K.M."/>
            <person name="Tallon L.J."/>
            <person name="Delcher A.L."/>
            <person name="Salzberg S.L."/>
            <person name="Silva J.C."/>
            <person name="Haas B.J."/>
            <person name="Majoros W.H."/>
            <person name="Farzad M."/>
            <person name="Carlton J.M."/>
            <person name="Smith R.K. Jr."/>
            <person name="Garg J."/>
            <person name="Pearlman R.E."/>
            <person name="Karrer K.M."/>
            <person name="Sun L."/>
            <person name="Manning G."/>
            <person name="Elde N.C."/>
            <person name="Turkewitz A.P."/>
            <person name="Asai D.J."/>
            <person name="Wilkes D.E."/>
            <person name="Wang Y."/>
            <person name="Cai H."/>
            <person name="Collins K."/>
            <person name="Stewart B.A."/>
            <person name="Lee S.R."/>
            <person name="Wilamowska K."/>
            <person name="Weinberg Z."/>
            <person name="Ruzzo W.L."/>
            <person name="Wloga D."/>
            <person name="Gaertig J."/>
            <person name="Frankel J."/>
            <person name="Tsao C.-C."/>
            <person name="Gorovsky M.A."/>
            <person name="Keeling P.J."/>
            <person name="Waller R.F."/>
            <person name="Patron N.J."/>
            <person name="Cherry J.M."/>
            <person name="Stover N.A."/>
            <person name="Krieger C.J."/>
            <person name="del Toro C."/>
            <person name="Ryder H.F."/>
            <person name="Williamson S.C."/>
            <person name="Barbeau R.A."/>
            <person name="Hamilton E.P."/>
            <person name="Orias E."/>
        </authorList>
    </citation>
    <scope>NUCLEOTIDE SEQUENCE [LARGE SCALE GENOMIC DNA]</scope>
    <source>
        <strain evidence="3">SB210</strain>
    </source>
</reference>
<protein>
    <submittedName>
        <fullName evidence="2">Transmembrane protein, putative</fullName>
    </submittedName>
</protein>
<accession>Q23JV5</accession>
<dbReference type="InParanoid" id="Q23JV5"/>
<feature type="non-terminal residue" evidence="2">
    <location>
        <position position="1"/>
    </location>
</feature>
<keyword evidence="1" id="KW-1133">Transmembrane helix</keyword>
<evidence type="ECO:0000313" key="3">
    <source>
        <dbReference type="Proteomes" id="UP000009168"/>
    </source>
</evidence>
<name>Q23JV5_TETTS</name>
<feature type="transmembrane region" description="Helical" evidence="1">
    <location>
        <begin position="31"/>
        <end position="50"/>
    </location>
</feature>
<dbReference type="Proteomes" id="UP000009168">
    <property type="component" value="Unassembled WGS sequence"/>
</dbReference>
<keyword evidence="1" id="KW-0472">Membrane</keyword>